<dbReference type="Proteomes" id="UP000005234">
    <property type="component" value="Chromosome"/>
</dbReference>
<protein>
    <submittedName>
        <fullName evidence="1">Uncharacterized protein</fullName>
    </submittedName>
</protein>
<evidence type="ECO:0000313" key="1">
    <source>
        <dbReference type="EMBL" id="AFC85852.1"/>
    </source>
</evidence>
<dbReference type="EMBL" id="CP003350">
    <property type="protein sequence ID" value="AFC85852.1"/>
    <property type="molecule type" value="Genomic_DNA"/>
</dbReference>
<dbReference type="KEGG" id="fau:Fraau_1424"/>
<dbReference type="SUPFAM" id="SSF47598">
    <property type="entry name" value="Ribbon-helix-helix"/>
    <property type="match status" value="1"/>
</dbReference>
<keyword evidence="2" id="KW-1185">Reference proteome</keyword>
<dbReference type="STRING" id="767434.Fraau_1424"/>
<sequence>MSSHYEPAVARASVAPGSVSASSTKDVLQSIGVYVPESMHVALKDVAARQGKKFSVLVREMVEDSYEKFESAIKVQSPRKLLDSHERKVASYSGKSSQWMARVDRPFSLELKLTAKEYGRSASQIVGGLLAEALSHCSETLEAPAVSQQDIQQAQAAMQAIVGPKVTALADFMGLSGKRLLVNELLAGMVRAPSVLLDKMADFFSLPRDVVAQTVRCNFQQLPAPSFSAPNGQPRVLTEPVSWNEAVKALNLPAEEEAQLLALED</sequence>
<reference evidence="1" key="1">
    <citation type="submission" date="2012-02" db="EMBL/GenBank/DDBJ databases">
        <title>The complete genome of Frateuria aurantia DSM 6220.</title>
        <authorList>
            <consortium name="US DOE Joint Genome Institute (JGI-PGF)"/>
            <person name="Lucas S."/>
            <person name="Copeland A."/>
            <person name="Lapidus A."/>
            <person name="Glavina del Rio T."/>
            <person name="Dalin E."/>
            <person name="Tice H."/>
            <person name="Bruce D."/>
            <person name="Goodwin L."/>
            <person name="Pitluck S."/>
            <person name="Peters L."/>
            <person name="Ovchinnikova G."/>
            <person name="Teshima H."/>
            <person name="Kyrpides N."/>
            <person name="Mavromatis K."/>
            <person name="Ivanova N."/>
            <person name="Brettin T."/>
            <person name="Detter J.C."/>
            <person name="Han C."/>
            <person name="Larimer F."/>
            <person name="Land M."/>
            <person name="Hauser L."/>
            <person name="Markowitz V."/>
            <person name="Cheng J.-F."/>
            <person name="Hugenholtz P."/>
            <person name="Woyke T."/>
            <person name="Wu D."/>
            <person name="Brambilla E."/>
            <person name="Klenk H.-P."/>
            <person name="Eisen J.A."/>
        </authorList>
    </citation>
    <scope>NUCLEOTIDE SEQUENCE</scope>
    <source>
        <strain evidence="1">DSM 6220</strain>
    </source>
</reference>
<organism evidence="1 2">
    <name type="scientific">Frateuria aurantia (strain ATCC 33424 / DSM 6220 / KCTC 2777 / LMG 1558 / NBRC 3245 / NCIMB 13370)</name>
    <name type="common">Acetobacter aurantius</name>
    <dbReference type="NCBI Taxonomy" id="767434"/>
    <lineage>
        <taxon>Bacteria</taxon>
        <taxon>Pseudomonadati</taxon>
        <taxon>Pseudomonadota</taxon>
        <taxon>Gammaproteobacteria</taxon>
        <taxon>Lysobacterales</taxon>
        <taxon>Rhodanobacteraceae</taxon>
        <taxon>Frateuria</taxon>
    </lineage>
</organism>
<evidence type="ECO:0000313" key="2">
    <source>
        <dbReference type="Proteomes" id="UP000005234"/>
    </source>
</evidence>
<dbReference type="eggNOG" id="ENOG5033MDZ">
    <property type="taxonomic scope" value="Bacteria"/>
</dbReference>
<dbReference type="HOGENOM" id="CLU_067091_0_0_6"/>
<accession>H8L5V2</accession>
<dbReference type="InterPro" id="IPR010985">
    <property type="entry name" value="Ribbon_hlx_hlx"/>
</dbReference>
<gene>
    <name evidence="1" type="ordered locus">Fraau_1424</name>
</gene>
<dbReference type="GO" id="GO:0006355">
    <property type="term" value="P:regulation of DNA-templated transcription"/>
    <property type="evidence" value="ECO:0007669"/>
    <property type="project" value="InterPro"/>
</dbReference>
<proteinExistence type="predicted"/>
<dbReference type="AlphaFoldDB" id="H8L5V2"/>
<name>H8L5V2_FRAAD</name>